<dbReference type="EMBL" id="HACM01011483">
    <property type="protein sequence ID" value="CRZ11925.1"/>
    <property type="molecule type" value="Transcribed_RNA"/>
</dbReference>
<evidence type="ECO:0000313" key="1">
    <source>
        <dbReference type="EMBL" id="CRZ11925.1"/>
    </source>
</evidence>
<organism evidence="1">
    <name type="scientific">Spongospora subterranea</name>
    <dbReference type="NCBI Taxonomy" id="70186"/>
    <lineage>
        <taxon>Eukaryota</taxon>
        <taxon>Sar</taxon>
        <taxon>Rhizaria</taxon>
        <taxon>Endomyxa</taxon>
        <taxon>Phytomyxea</taxon>
        <taxon>Plasmodiophorida</taxon>
        <taxon>Plasmodiophoridae</taxon>
        <taxon>Spongospora</taxon>
    </lineage>
</organism>
<proteinExistence type="predicted"/>
<protein>
    <submittedName>
        <fullName evidence="1">Uncharacterized protein</fullName>
    </submittedName>
</protein>
<reference evidence="1" key="1">
    <citation type="submission" date="2015-04" db="EMBL/GenBank/DDBJ databases">
        <title>The genome sequence of the plant pathogenic Rhizarian Plasmodiophora brassicae reveals insights in its biotrophic life cycle and the origin of chitin synthesis.</title>
        <authorList>
            <person name="Schwelm A."/>
            <person name="Fogelqvist J."/>
            <person name="Knaust A."/>
            <person name="Julke S."/>
            <person name="Lilja T."/>
            <person name="Dhandapani V."/>
            <person name="Bonilla-Rosso G."/>
            <person name="Karlsson M."/>
            <person name="Shevchenko A."/>
            <person name="Choi S.R."/>
            <person name="Kim H.G."/>
            <person name="Park J.Y."/>
            <person name="Lim Y.P."/>
            <person name="Ludwig-Muller J."/>
            <person name="Dixelius C."/>
        </authorList>
    </citation>
    <scope>NUCLEOTIDE SEQUENCE</scope>
    <source>
        <tissue evidence="1">Potato root galls</tissue>
    </source>
</reference>
<name>A0A0H5RCF6_9EUKA</name>
<accession>A0A0H5RCF6</accession>
<dbReference type="AlphaFoldDB" id="A0A0H5RCF6"/>
<sequence length="104" mass="11702">MRINPTARFENVVESARELLDIDPFVRQWKEQILVNFEGVNDDVLIRTPQLRHRSIPESTLLLPIIPESVNTSVGNALFLESAVFPYINVKGCSALLLLSTPTL</sequence>